<name>A0A7R8U9F1_HERIL</name>
<evidence type="ECO:0008006" key="7">
    <source>
        <dbReference type="Google" id="ProtNLM"/>
    </source>
</evidence>
<dbReference type="GO" id="GO:0005778">
    <property type="term" value="C:peroxisomal membrane"/>
    <property type="evidence" value="ECO:0007669"/>
    <property type="project" value="UniProtKB-SubCell"/>
</dbReference>
<dbReference type="FunCoup" id="A0A7R8U9F1">
    <property type="interactions" value="193"/>
</dbReference>
<dbReference type="OMA" id="AYHPTVA"/>
<dbReference type="EMBL" id="LR899009">
    <property type="protein sequence ID" value="CAD7076613.1"/>
    <property type="molecule type" value="Genomic_DNA"/>
</dbReference>
<dbReference type="InParanoid" id="A0A7R8U9F1"/>
<keyword evidence="2" id="KW-0472">Membrane</keyword>
<accession>A0A7R8U9F1</accession>
<dbReference type="OrthoDB" id="411017at2759"/>
<evidence type="ECO:0000256" key="2">
    <source>
        <dbReference type="ARBA" id="ARBA00023136"/>
    </source>
</evidence>
<dbReference type="PANTHER" id="PTHR12652:SF50">
    <property type="entry name" value="PEROXIN 11"/>
    <property type="match status" value="1"/>
</dbReference>
<comment type="subcellular location">
    <subcellularLocation>
        <location evidence="4">Peroxisome membrane</location>
    </subcellularLocation>
</comment>
<evidence type="ECO:0000313" key="6">
    <source>
        <dbReference type="Proteomes" id="UP000594454"/>
    </source>
</evidence>
<evidence type="ECO:0000256" key="4">
    <source>
        <dbReference type="ARBA" id="ARBA00046271"/>
    </source>
</evidence>
<evidence type="ECO:0000313" key="5">
    <source>
        <dbReference type="EMBL" id="CAD7076613.1"/>
    </source>
</evidence>
<keyword evidence="1" id="KW-0962">Peroxisome biogenesis</keyword>
<dbReference type="Pfam" id="PF05648">
    <property type="entry name" value="PEX11"/>
    <property type="match status" value="1"/>
</dbReference>
<gene>
    <name evidence="5" type="ORF">HERILL_LOCUS18</name>
</gene>
<evidence type="ECO:0000256" key="1">
    <source>
        <dbReference type="ARBA" id="ARBA00022593"/>
    </source>
</evidence>
<evidence type="ECO:0000256" key="3">
    <source>
        <dbReference type="ARBA" id="ARBA00023140"/>
    </source>
</evidence>
<sequence>MDKWTTLNNQTAGKDKIARFIQYLSRAIWDGLEQRHFDPALVSQLKTLEYILSSFRKLLRFGKCIEVFYSSLRSIHYPDLTIRVSLTLSKLSQSLFLFADHMQWLSRTGLFRSIDTKKWNLVANKYWLMAIIMNLVRDLYEIFRLIDLKRAARASGVTQRCHSIEMSSCRSLGKLALISYSQLHLHKNIVVDTVKNMCDVFIPLTALGYTKLSPRTVGVLGAISSVAGLLALIQPDAKLVPT</sequence>
<dbReference type="PANTHER" id="PTHR12652">
    <property type="entry name" value="PEROXISOMAL BIOGENESIS FACTOR 11"/>
    <property type="match status" value="1"/>
</dbReference>
<dbReference type="Proteomes" id="UP000594454">
    <property type="component" value="Chromosome 1"/>
</dbReference>
<proteinExistence type="predicted"/>
<keyword evidence="3" id="KW-0576">Peroxisome</keyword>
<keyword evidence="6" id="KW-1185">Reference proteome</keyword>
<protein>
    <recommendedName>
        <fullName evidence="7">Peroxisomal membrane protein 11B</fullName>
    </recommendedName>
</protein>
<reference evidence="5 6" key="1">
    <citation type="submission" date="2020-11" db="EMBL/GenBank/DDBJ databases">
        <authorList>
            <person name="Wallbank WR R."/>
            <person name="Pardo Diaz C."/>
            <person name="Kozak K."/>
            <person name="Martin S."/>
            <person name="Jiggins C."/>
            <person name="Moest M."/>
            <person name="Warren A I."/>
            <person name="Generalovic N T."/>
            <person name="Byers J.R.P. K."/>
            <person name="Montejo-Kovacevich G."/>
            <person name="Yen C E."/>
        </authorList>
    </citation>
    <scope>NUCLEOTIDE SEQUENCE [LARGE SCALE GENOMIC DNA]</scope>
</reference>
<dbReference type="AlphaFoldDB" id="A0A7R8U9F1"/>
<organism evidence="5 6">
    <name type="scientific">Hermetia illucens</name>
    <name type="common">Black soldier fly</name>
    <dbReference type="NCBI Taxonomy" id="343691"/>
    <lineage>
        <taxon>Eukaryota</taxon>
        <taxon>Metazoa</taxon>
        <taxon>Ecdysozoa</taxon>
        <taxon>Arthropoda</taxon>
        <taxon>Hexapoda</taxon>
        <taxon>Insecta</taxon>
        <taxon>Pterygota</taxon>
        <taxon>Neoptera</taxon>
        <taxon>Endopterygota</taxon>
        <taxon>Diptera</taxon>
        <taxon>Brachycera</taxon>
        <taxon>Stratiomyomorpha</taxon>
        <taxon>Stratiomyidae</taxon>
        <taxon>Hermetiinae</taxon>
        <taxon>Hermetia</taxon>
    </lineage>
</organism>
<dbReference type="InterPro" id="IPR008733">
    <property type="entry name" value="PEX11"/>
</dbReference>
<dbReference type="GO" id="GO:0016559">
    <property type="term" value="P:peroxisome fission"/>
    <property type="evidence" value="ECO:0007669"/>
    <property type="project" value="InterPro"/>
</dbReference>